<dbReference type="InterPro" id="IPR025665">
    <property type="entry name" value="Beta-barrel_OMP_2"/>
</dbReference>
<reference evidence="3 4" key="1">
    <citation type="submission" date="2019-03" db="EMBL/GenBank/DDBJ databases">
        <title>Genomic Encyclopedia of Type Strains, Phase IV (KMG-IV): sequencing the most valuable type-strain genomes for metagenomic binning, comparative biology and taxonomic classification.</title>
        <authorList>
            <person name="Goeker M."/>
        </authorList>
    </citation>
    <scope>NUCLEOTIDE SEQUENCE [LARGE SCALE GENOMIC DNA]</scope>
    <source>
        <strain evidence="3 4">DSM 22362</strain>
    </source>
</reference>
<dbReference type="EMBL" id="SMBZ01000058">
    <property type="protein sequence ID" value="TCV06734.1"/>
    <property type="molecule type" value="Genomic_DNA"/>
</dbReference>
<dbReference type="Pfam" id="PF13568">
    <property type="entry name" value="OMP_b-brl_2"/>
    <property type="match status" value="1"/>
</dbReference>
<gene>
    <name evidence="3" type="ORF">EDC17_105819</name>
</gene>
<protein>
    <submittedName>
        <fullName evidence="3">Outer membrane protein with beta-barrel domain</fullName>
    </submittedName>
</protein>
<feature type="chain" id="PRO_5020586720" evidence="1">
    <location>
        <begin position="22"/>
        <end position="206"/>
    </location>
</feature>
<feature type="signal peptide" evidence="1">
    <location>
        <begin position="1"/>
        <end position="21"/>
    </location>
</feature>
<evidence type="ECO:0000256" key="1">
    <source>
        <dbReference type="SAM" id="SignalP"/>
    </source>
</evidence>
<evidence type="ECO:0000313" key="3">
    <source>
        <dbReference type="EMBL" id="TCV06734.1"/>
    </source>
</evidence>
<evidence type="ECO:0000259" key="2">
    <source>
        <dbReference type="Pfam" id="PF13568"/>
    </source>
</evidence>
<dbReference type="Proteomes" id="UP000295197">
    <property type="component" value="Unassembled WGS sequence"/>
</dbReference>
<sequence length="206" mass="22329">MKKAIILGLITVCALSFTAQAQDLKLGIKAGLNVASLKTDKSLFENENSVGYLAGIWGRIGGNSFHFQPEAYFTSKSATIHPDASDAGSDLIKGDIKFTNIDVPLLIGTKFPVGPAKLKLQAGPLFSFVIDENNPYKDNVSAVYQEALTNYKDKFSALVIGTGIDFSKLTFDLRYEIGLGNISEYEGSAGKQKLNLWTISLGYSIF</sequence>
<evidence type="ECO:0000313" key="4">
    <source>
        <dbReference type="Proteomes" id="UP000295197"/>
    </source>
</evidence>
<feature type="domain" description="Outer membrane protein beta-barrel" evidence="2">
    <location>
        <begin position="20"/>
        <end position="183"/>
    </location>
</feature>
<accession>A0A4R3VKF5</accession>
<dbReference type="OrthoDB" id="753334at2"/>
<proteinExistence type="predicted"/>
<name>A0A4R3VKF5_9SPHI</name>
<comment type="caution">
    <text evidence="3">The sequence shown here is derived from an EMBL/GenBank/DDBJ whole genome shotgun (WGS) entry which is preliminary data.</text>
</comment>
<keyword evidence="4" id="KW-1185">Reference proteome</keyword>
<dbReference type="RefSeq" id="WP_132778924.1">
    <property type="nucleotide sequence ID" value="NZ_SMBZ01000058.1"/>
</dbReference>
<dbReference type="AlphaFoldDB" id="A0A4R3VKF5"/>
<organism evidence="3 4">
    <name type="scientific">Sphingobacterium alimentarium</name>
    <dbReference type="NCBI Taxonomy" id="797292"/>
    <lineage>
        <taxon>Bacteria</taxon>
        <taxon>Pseudomonadati</taxon>
        <taxon>Bacteroidota</taxon>
        <taxon>Sphingobacteriia</taxon>
        <taxon>Sphingobacteriales</taxon>
        <taxon>Sphingobacteriaceae</taxon>
        <taxon>Sphingobacterium</taxon>
    </lineage>
</organism>
<keyword evidence="1" id="KW-0732">Signal</keyword>